<evidence type="ECO:0000313" key="3">
    <source>
        <dbReference type="Proteomes" id="UP001501581"/>
    </source>
</evidence>
<protein>
    <submittedName>
        <fullName evidence="2">ABC transporter substrate-binding protein</fullName>
    </submittedName>
</protein>
<reference evidence="2 3" key="1">
    <citation type="journal article" date="2019" name="Int. J. Syst. Evol. Microbiol.">
        <title>The Global Catalogue of Microorganisms (GCM) 10K type strain sequencing project: providing services to taxonomists for standard genome sequencing and annotation.</title>
        <authorList>
            <consortium name="The Broad Institute Genomics Platform"/>
            <consortium name="The Broad Institute Genome Sequencing Center for Infectious Disease"/>
            <person name="Wu L."/>
            <person name="Ma J."/>
        </authorList>
    </citation>
    <scope>NUCLEOTIDE SEQUENCE [LARGE SCALE GENOMIC DNA]</scope>
    <source>
        <strain evidence="2 3">JCM 13008</strain>
    </source>
</reference>
<proteinExistence type="predicted"/>
<dbReference type="PIRSF" id="PIRSF002741">
    <property type="entry name" value="MppA"/>
    <property type="match status" value="1"/>
</dbReference>
<sequence>MSKKPRTQLAAPAIGDTTRRRPFGARRALVAVSAAVLTTTLLAACGSASSDSGSGGEAGVLNIANAADIPAYDPVVLGPTGATQTLSLVYESLFTLDEQGEIQPALATEYTFNETGTQLTLTLREGLTFQDGTPLDAEAVAYHLERGRTQENSALKPAYHQIKSVQAVDATHVQIDLKQADFGFPLVLANRSALIASKAAAEKDLKALNANEPVGAGPFKVVKVVPGASITLEKWDGYWDADNIHVDKVKVSLGTDPATVLSGLQTGVYNFVPGLAPQNLETAKSSGLKVVADTSANWVASFVNINRQLAPFDNPQVVEAFNAAIDRDALVKTLTFGLGDATANPVPPTNPAFNPAIDEEVGFDPEKAKQLLEESGAKDLSFKIHVFPTMTAPAEQLQQQLEAVGFDVEIVAEDTTSFYPGYYGKTQQAALYGYVGRDNKLLSLDEHFSEAGILNLSASEDPAYTAAREQVLKTPLDDPAYKTRLRAASKAGVETGSTVFLYTTPTVSATSADVSDFPKTDGIFRWNGITVG</sequence>
<dbReference type="Proteomes" id="UP001501581">
    <property type="component" value="Unassembled WGS sequence"/>
</dbReference>
<dbReference type="Gene3D" id="3.40.190.10">
    <property type="entry name" value="Periplasmic binding protein-like II"/>
    <property type="match status" value="1"/>
</dbReference>
<evidence type="ECO:0000259" key="1">
    <source>
        <dbReference type="Pfam" id="PF00496"/>
    </source>
</evidence>
<dbReference type="Gene3D" id="3.10.105.10">
    <property type="entry name" value="Dipeptide-binding Protein, Domain 3"/>
    <property type="match status" value="1"/>
</dbReference>
<dbReference type="EMBL" id="BAAALG010000009">
    <property type="protein sequence ID" value="GAA1104024.1"/>
    <property type="molecule type" value="Genomic_DNA"/>
</dbReference>
<gene>
    <name evidence="2" type="ORF">GCM10009668_23900</name>
</gene>
<dbReference type="InterPro" id="IPR030678">
    <property type="entry name" value="Peptide/Ni-bd"/>
</dbReference>
<comment type="caution">
    <text evidence="2">The sequence shown here is derived from an EMBL/GenBank/DDBJ whole genome shotgun (WGS) entry which is preliminary data.</text>
</comment>
<dbReference type="InterPro" id="IPR000914">
    <property type="entry name" value="SBP_5_dom"/>
</dbReference>
<dbReference type="Pfam" id="PF00496">
    <property type="entry name" value="SBP_bac_5"/>
    <property type="match status" value="1"/>
</dbReference>
<name>A0ABN1TW93_9ACTN</name>
<dbReference type="InterPro" id="IPR039424">
    <property type="entry name" value="SBP_5"/>
</dbReference>
<dbReference type="SUPFAM" id="SSF53850">
    <property type="entry name" value="Periplasmic binding protein-like II"/>
    <property type="match status" value="1"/>
</dbReference>
<evidence type="ECO:0000313" key="2">
    <source>
        <dbReference type="EMBL" id="GAA1104024.1"/>
    </source>
</evidence>
<keyword evidence="3" id="KW-1185">Reference proteome</keyword>
<organism evidence="2 3">
    <name type="scientific">Nocardioides dubius</name>
    <dbReference type="NCBI Taxonomy" id="317019"/>
    <lineage>
        <taxon>Bacteria</taxon>
        <taxon>Bacillati</taxon>
        <taxon>Actinomycetota</taxon>
        <taxon>Actinomycetes</taxon>
        <taxon>Propionibacteriales</taxon>
        <taxon>Nocardioidaceae</taxon>
        <taxon>Nocardioides</taxon>
    </lineage>
</organism>
<dbReference type="RefSeq" id="WP_343994671.1">
    <property type="nucleotide sequence ID" value="NZ_BAAALG010000009.1"/>
</dbReference>
<accession>A0ABN1TW93</accession>
<feature type="domain" description="Solute-binding protein family 5" evidence="1">
    <location>
        <begin position="101"/>
        <end position="435"/>
    </location>
</feature>
<dbReference type="PANTHER" id="PTHR30290">
    <property type="entry name" value="PERIPLASMIC BINDING COMPONENT OF ABC TRANSPORTER"/>
    <property type="match status" value="1"/>
</dbReference>